<evidence type="ECO:0000313" key="2">
    <source>
        <dbReference type="Proteomes" id="UP001348369"/>
    </source>
</evidence>
<protein>
    <submittedName>
        <fullName evidence="1">Uncharacterized protein</fullName>
    </submittedName>
</protein>
<proteinExistence type="predicted"/>
<sequence length="419" mass="43659">MPSEQPFEAPFEDGLGEALRRTGETFAPTDRAALVDAGLTRGRRRVARRRAATVTGSVLALAAVGIGGAYGGGLLGGGQGGGHGETSVAAPDPTPTGPAPTADADLIAILTRLLPGGELKNPSTNTSDTPGYRSVRGVFDDGKGDAEISVGLTRADGTDANQQVTCPDKVFNAYDDCAETELADGSRLMVFQGYEYPDRREDTKNWRAVLLTSDGFLVDASEYNAPAEKGAEISRADPPLNPAQLKTLVTSDEWRAPLNELPTRPSPRPPAGGAPETSADPDGVNTRKTLVSLLPAGLKVTDEGGQEGFGYLVVDDGKGLSYVQVNVQPGMSDDAGALFPGATTLPDGTLLKTTKKAGEKGVGGIKMWTADTLRPDGLRVVISAFNAADQVSPATRGNPALTMKQLTAIATSQKWLTRT</sequence>
<accession>A0ACD4ZJK2</accession>
<keyword evidence="2" id="KW-1185">Reference proteome</keyword>
<reference evidence="1" key="1">
    <citation type="submission" date="2022-10" db="EMBL/GenBank/DDBJ databases">
        <title>The complete genomes of actinobacterial strains from the NBC collection.</title>
        <authorList>
            <person name="Joergensen T.S."/>
            <person name="Alvarez Arevalo M."/>
            <person name="Sterndorff E.B."/>
            <person name="Faurdal D."/>
            <person name="Vuksanovic O."/>
            <person name="Mourched A.-S."/>
            <person name="Charusanti P."/>
            <person name="Shaw S."/>
            <person name="Blin K."/>
            <person name="Weber T."/>
        </authorList>
    </citation>
    <scope>NUCLEOTIDE SEQUENCE</scope>
    <source>
        <strain evidence="1">NBC 01771</strain>
    </source>
</reference>
<gene>
    <name evidence="1" type="ORF">OG835_17430</name>
</gene>
<dbReference type="EMBL" id="CP109109">
    <property type="protein sequence ID" value="WSB98630.1"/>
    <property type="molecule type" value="Genomic_DNA"/>
</dbReference>
<name>A0ACD4ZJK2_9ACTN</name>
<organism evidence="1 2">
    <name type="scientific">Streptomyces scopuliridis</name>
    <dbReference type="NCBI Taxonomy" id="452529"/>
    <lineage>
        <taxon>Bacteria</taxon>
        <taxon>Bacillati</taxon>
        <taxon>Actinomycetota</taxon>
        <taxon>Actinomycetes</taxon>
        <taxon>Kitasatosporales</taxon>
        <taxon>Streptomycetaceae</taxon>
        <taxon>Streptomyces</taxon>
    </lineage>
</organism>
<dbReference type="Proteomes" id="UP001348369">
    <property type="component" value="Chromosome"/>
</dbReference>
<evidence type="ECO:0000313" key="1">
    <source>
        <dbReference type="EMBL" id="WSB98630.1"/>
    </source>
</evidence>